<name>A0A8S1FDE7_9PELO</name>
<dbReference type="OrthoDB" id="2105077at2759"/>
<keyword evidence="2" id="KW-0472">Membrane</keyword>
<protein>
    <recommendedName>
        <fullName evidence="3">Band 7 domain-containing protein</fullName>
    </recommendedName>
</protein>
<evidence type="ECO:0000256" key="2">
    <source>
        <dbReference type="SAM" id="Phobius"/>
    </source>
</evidence>
<dbReference type="InterPro" id="IPR043202">
    <property type="entry name" value="Band-7_stomatin-like"/>
</dbReference>
<comment type="similarity">
    <text evidence="1">Belongs to the band 7/mec-2 family.</text>
</comment>
<dbReference type="PANTHER" id="PTHR10264:SF116">
    <property type="entry name" value="STOMATIN-3"/>
    <property type="match status" value="1"/>
</dbReference>
<gene>
    <name evidence="4" type="ORF">CBOVIS_LOCUS11960</name>
</gene>
<dbReference type="PANTHER" id="PTHR10264">
    <property type="entry name" value="BAND 7 PROTEIN-RELATED"/>
    <property type="match status" value="1"/>
</dbReference>
<keyword evidence="2" id="KW-1133">Transmembrane helix</keyword>
<feature type="transmembrane region" description="Helical" evidence="2">
    <location>
        <begin position="17"/>
        <end position="42"/>
    </location>
</feature>
<dbReference type="InterPro" id="IPR001972">
    <property type="entry name" value="Stomatin_HflK_fam"/>
</dbReference>
<dbReference type="FunFam" id="3.30.479.30:FF:000004">
    <property type="entry name" value="Putative membrane protease family, stomatin"/>
    <property type="match status" value="1"/>
</dbReference>
<comment type="caution">
    <text evidence="4">The sequence shown here is derived from an EMBL/GenBank/DDBJ whole genome shotgun (WGS) entry which is preliminary data.</text>
</comment>
<keyword evidence="5" id="KW-1185">Reference proteome</keyword>
<dbReference type="Gene3D" id="6.10.250.2090">
    <property type="match status" value="1"/>
</dbReference>
<evidence type="ECO:0000313" key="4">
    <source>
        <dbReference type="EMBL" id="CAB3410432.1"/>
    </source>
</evidence>
<dbReference type="GO" id="GO:0009898">
    <property type="term" value="C:cytoplasmic side of plasma membrane"/>
    <property type="evidence" value="ECO:0007669"/>
    <property type="project" value="UniProtKB-ARBA"/>
</dbReference>
<dbReference type="Pfam" id="PF01145">
    <property type="entry name" value="Band_7"/>
    <property type="match status" value="1"/>
</dbReference>
<dbReference type="InterPro" id="IPR036013">
    <property type="entry name" value="Band_7/SPFH_dom_sf"/>
</dbReference>
<dbReference type="Gene3D" id="3.30.479.30">
    <property type="entry name" value="Band 7 domain"/>
    <property type="match status" value="1"/>
</dbReference>
<accession>A0A8S1FDE7</accession>
<dbReference type="EMBL" id="CADEPM010000010">
    <property type="protein sequence ID" value="CAB3410432.1"/>
    <property type="molecule type" value="Genomic_DNA"/>
</dbReference>
<dbReference type="AlphaFoldDB" id="A0A8S1FDE7"/>
<dbReference type="SMART" id="SM00244">
    <property type="entry name" value="PHB"/>
    <property type="match status" value="1"/>
</dbReference>
<sequence>MIERKQSRYYILTNSEWFALTLSWIVLFMTFPVSLIFCVKIVKEYDRMVVFRLGRVWKNNPKGPGLVLVLPFVDVHKTVDLRIKSYDVPSQEMLTLDSVTVGVDAAVYYRTSDPIASLTRVNDAHLSTRQLAQTTLRNVLGTRNLAQIMFDRQGIATQVKYILEDTTFFWGIHVERVEIKNIRLPREMYRVMAAEAEAQRESDAKVVTALGELNASRALLQAADELAGSPTALQLRYLQSLVKVSAIDNHTIVVPLPMNYISRKFLNK</sequence>
<evidence type="ECO:0000256" key="1">
    <source>
        <dbReference type="ARBA" id="ARBA00008164"/>
    </source>
</evidence>
<proteinExistence type="inferred from homology"/>
<feature type="domain" description="Band 7" evidence="3">
    <location>
        <begin position="37"/>
        <end position="196"/>
    </location>
</feature>
<dbReference type="InterPro" id="IPR001107">
    <property type="entry name" value="Band_7"/>
</dbReference>
<evidence type="ECO:0000313" key="5">
    <source>
        <dbReference type="Proteomes" id="UP000494206"/>
    </source>
</evidence>
<dbReference type="PRINTS" id="PR00721">
    <property type="entry name" value="STOMATIN"/>
</dbReference>
<reference evidence="4 5" key="1">
    <citation type="submission" date="2020-04" db="EMBL/GenBank/DDBJ databases">
        <authorList>
            <person name="Laetsch R D."/>
            <person name="Stevens L."/>
            <person name="Kumar S."/>
            <person name="Blaxter L. M."/>
        </authorList>
    </citation>
    <scope>NUCLEOTIDE SEQUENCE [LARGE SCALE GENOMIC DNA]</scope>
</reference>
<evidence type="ECO:0000259" key="3">
    <source>
        <dbReference type="SMART" id="SM00244"/>
    </source>
</evidence>
<organism evidence="4 5">
    <name type="scientific">Caenorhabditis bovis</name>
    <dbReference type="NCBI Taxonomy" id="2654633"/>
    <lineage>
        <taxon>Eukaryota</taxon>
        <taxon>Metazoa</taxon>
        <taxon>Ecdysozoa</taxon>
        <taxon>Nematoda</taxon>
        <taxon>Chromadorea</taxon>
        <taxon>Rhabditida</taxon>
        <taxon>Rhabditina</taxon>
        <taxon>Rhabditomorpha</taxon>
        <taxon>Rhabditoidea</taxon>
        <taxon>Rhabditidae</taxon>
        <taxon>Peloderinae</taxon>
        <taxon>Caenorhabditis</taxon>
    </lineage>
</organism>
<dbReference type="Proteomes" id="UP000494206">
    <property type="component" value="Unassembled WGS sequence"/>
</dbReference>
<dbReference type="SUPFAM" id="SSF117892">
    <property type="entry name" value="Band 7/SPFH domain"/>
    <property type="match status" value="1"/>
</dbReference>
<keyword evidence="2" id="KW-0812">Transmembrane</keyword>